<evidence type="ECO:0000313" key="17">
    <source>
        <dbReference type="EMBL" id="MCY9761823.1"/>
    </source>
</evidence>
<dbReference type="PROSITE" id="PS50109">
    <property type="entry name" value="HIS_KIN"/>
    <property type="match status" value="1"/>
</dbReference>
<proteinExistence type="predicted"/>
<evidence type="ECO:0000256" key="9">
    <source>
        <dbReference type="ARBA" id="ARBA00022777"/>
    </source>
</evidence>
<dbReference type="PROSITE" id="PS50885">
    <property type="entry name" value="HAMP"/>
    <property type="match status" value="1"/>
</dbReference>
<dbReference type="EMBL" id="JAMDNP010000023">
    <property type="protein sequence ID" value="MCY9761823.1"/>
    <property type="molecule type" value="Genomic_DNA"/>
</dbReference>
<dbReference type="Gene3D" id="3.30.565.10">
    <property type="entry name" value="Histidine kinase-like ATPase, C-terminal domain"/>
    <property type="match status" value="1"/>
</dbReference>
<dbReference type="InterPro" id="IPR004358">
    <property type="entry name" value="Sig_transdc_His_kin-like_C"/>
</dbReference>
<dbReference type="Pfam" id="PF00512">
    <property type="entry name" value="HisKA"/>
    <property type="match status" value="1"/>
</dbReference>
<evidence type="ECO:0000256" key="10">
    <source>
        <dbReference type="ARBA" id="ARBA00022840"/>
    </source>
</evidence>
<feature type="transmembrane region" description="Helical" evidence="14">
    <location>
        <begin position="12"/>
        <end position="31"/>
    </location>
</feature>
<keyword evidence="4" id="KW-1003">Cell membrane</keyword>
<keyword evidence="8" id="KW-0547">Nucleotide-binding</keyword>
<evidence type="ECO:0000256" key="8">
    <source>
        <dbReference type="ARBA" id="ARBA00022741"/>
    </source>
</evidence>
<dbReference type="InterPro" id="IPR036890">
    <property type="entry name" value="HATPase_C_sf"/>
</dbReference>
<reference evidence="17 18" key="1">
    <citation type="submission" date="2022-05" db="EMBL/GenBank/DDBJ databases">
        <title>Genome Sequencing of Bee-Associated Microbes.</title>
        <authorList>
            <person name="Dunlap C."/>
        </authorList>
    </citation>
    <scope>NUCLEOTIDE SEQUENCE [LARGE SCALE GENOMIC DNA]</scope>
    <source>
        <strain evidence="17 18">NRRL B-04010</strain>
    </source>
</reference>
<evidence type="ECO:0000256" key="11">
    <source>
        <dbReference type="ARBA" id="ARBA00022989"/>
    </source>
</evidence>
<evidence type="ECO:0000256" key="12">
    <source>
        <dbReference type="ARBA" id="ARBA00023012"/>
    </source>
</evidence>
<dbReference type="RefSeq" id="WP_268600318.1">
    <property type="nucleotide sequence ID" value="NZ_JAMDNP010000023.1"/>
</dbReference>
<feature type="transmembrane region" description="Helical" evidence="14">
    <location>
        <begin position="60"/>
        <end position="78"/>
    </location>
</feature>
<comment type="catalytic activity">
    <reaction evidence="1">
        <text>ATP + protein L-histidine = ADP + protein N-phospho-L-histidine.</text>
        <dbReference type="EC" id="2.7.13.3"/>
    </reaction>
</comment>
<dbReference type="Pfam" id="PF02518">
    <property type="entry name" value="HATPase_c"/>
    <property type="match status" value="1"/>
</dbReference>
<keyword evidence="13 14" id="KW-0472">Membrane</keyword>
<name>A0ABT4GYS4_PAEAL</name>
<comment type="caution">
    <text evidence="17">The sequence shown here is derived from an EMBL/GenBank/DDBJ whole genome shotgun (WGS) entry which is preliminary data.</text>
</comment>
<dbReference type="InterPro" id="IPR036097">
    <property type="entry name" value="HisK_dim/P_sf"/>
</dbReference>
<organism evidence="17 18">
    <name type="scientific">Paenibacillus alvei</name>
    <name type="common">Bacillus alvei</name>
    <dbReference type="NCBI Taxonomy" id="44250"/>
    <lineage>
        <taxon>Bacteria</taxon>
        <taxon>Bacillati</taxon>
        <taxon>Bacillota</taxon>
        <taxon>Bacilli</taxon>
        <taxon>Bacillales</taxon>
        <taxon>Paenibacillaceae</taxon>
        <taxon>Paenibacillus</taxon>
    </lineage>
</organism>
<evidence type="ECO:0000256" key="2">
    <source>
        <dbReference type="ARBA" id="ARBA00004651"/>
    </source>
</evidence>
<dbReference type="Proteomes" id="UP001527181">
    <property type="component" value="Unassembled WGS sequence"/>
</dbReference>
<comment type="subcellular location">
    <subcellularLocation>
        <location evidence="2">Cell membrane</location>
        <topology evidence="2">Multi-pass membrane protein</topology>
    </subcellularLocation>
</comment>
<keyword evidence="18" id="KW-1185">Reference proteome</keyword>
<keyword evidence="12" id="KW-0902">Two-component regulatory system</keyword>
<evidence type="ECO:0000256" key="13">
    <source>
        <dbReference type="ARBA" id="ARBA00023136"/>
    </source>
</evidence>
<dbReference type="GO" id="GO:0016301">
    <property type="term" value="F:kinase activity"/>
    <property type="evidence" value="ECO:0007669"/>
    <property type="project" value="UniProtKB-KW"/>
</dbReference>
<evidence type="ECO:0000256" key="3">
    <source>
        <dbReference type="ARBA" id="ARBA00012438"/>
    </source>
</evidence>
<dbReference type="SMART" id="SM00304">
    <property type="entry name" value="HAMP"/>
    <property type="match status" value="1"/>
</dbReference>
<dbReference type="CDD" id="cd00082">
    <property type="entry name" value="HisKA"/>
    <property type="match status" value="1"/>
</dbReference>
<dbReference type="SMART" id="SM00388">
    <property type="entry name" value="HisKA"/>
    <property type="match status" value="1"/>
</dbReference>
<evidence type="ECO:0000256" key="4">
    <source>
        <dbReference type="ARBA" id="ARBA00022475"/>
    </source>
</evidence>
<dbReference type="PRINTS" id="PR00344">
    <property type="entry name" value="BCTRLSENSOR"/>
</dbReference>
<dbReference type="EC" id="2.7.13.3" evidence="3"/>
<protein>
    <recommendedName>
        <fullName evidence="3">histidine kinase</fullName>
        <ecNumber evidence="3">2.7.13.3</ecNumber>
    </recommendedName>
</protein>
<dbReference type="InterPro" id="IPR003594">
    <property type="entry name" value="HATPase_dom"/>
</dbReference>
<evidence type="ECO:0000259" key="16">
    <source>
        <dbReference type="PROSITE" id="PS50885"/>
    </source>
</evidence>
<keyword evidence="11 14" id="KW-1133">Transmembrane helix</keyword>
<evidence type="ECO:0000256" key="5">
    <source>
        <dbReference type="ARBA" id="ARBA00022553"/>
    </source>
</evidence>
<dbReference type="Pfam" id="PF00672">
    <property type="entry name" value="HAMP"/>
    <property type="match status" value="1"/>
</dbReference>
<dbReference type="Gene3D" id="6.10.340.10">
    <property type="match status" value="1"/>
</dbReference>
<dbReference type="InterPro" id="IPR003660">
    <property type="entry name" value="HAMP_dom"/>
</dbReference>
<feature type="domain" description="Histidine kinase" evidence="15">
    <location>
        <begin position="147"/>
        <end position="363"/>
    </location>
</feature>
<dbReference type="PANTHER" id="PTHR45528:SF1">
    <property type="entry name" value="SENSOR HISTIDINE KINASE CPXA"/>
    <property type="match status" value="1"/>
</dbReference>
<feature type="domain" description="HAMP" evidence="16">
    <location>
        <begin position="80"/>
        <end position="132"/>
    </location>
</feature>
<dbReference type="SUPFAM" id="SSF55874">
    <property type="entry name" value="ATPase domain of HSP90 chaperone/DNA topoisomerase II/histidine kinase"/>
    <property type="match status" value="1"/>
</dbReference>
<sequence length="377" mass="43451">MGKLLRSFRFKMILLLACSMLLSGIITYSLFKAMQLYYHTTRLEDPFTAVRYFMRDVGDIYFFLIIYIPLTITLFFLFTRRYSAYFREISTGIRYLADGDFTREVQITSNDEFEEIARDLNQASLKLRGALERGDFAERSKDQLILNLAHDLRTPLTSVIGYLDFILREEALSDEQRRHFTEIAFAKSKKLEKLLEELFELTRTNYGKQSISKNQIDVGELLMQLNEEMYPVYENQQLISRMSIDPHLTVLGDGDMLARVFENLLMNATRYGSDGKYIDIHARSEAGAVVIQVVNYGAYIPPEKLPHIFNMFYIGDESRTQREGSTGLGLFIAKNIVEQHHGYITAQSDVICTQFKVCLPMYIAPSHKADSNEVASK</sequence>
<evidence type="ECO:0000256" key="7">
    <source>
        <dbReference type="ARBA" id="ARBA00022692"/>
    </source>
</evidence>
<keyword evidence="6" id="KW-0808">Transferase</keyword>
<evidence type="ECO:0000259" key="15">
    <source>
        <dbReference type="PROSITE" id="PS50109"/>
    </source>
</evidence>
<keyword evidence="5" id="KW-0597">Phosphoprotein</keyword>
<keyword evidence="9 17" id="KW-0418">Kinase</keyword>
<evidence type="ECO:0000256" key="1">
    <source>
        <dbReference type="ARBA" id="ARBA00000085"/>
    </source>
</evidence>
<dbReference type="SMART" id="SM00387">
    <property type="entry name" value="HATPase_c"/>
    <property type="match status" value="1"/>
</dbReference>
<evidence type="ECO:0000256" key="14">
    <source>
        <dbReference type="SAM" id="Phobius"/>
    </source>
</evidence>
<evidence type="ECO:0000313" key="18">
    <source>
        <dbReference type="Proteomes" id="UP001527181"/>
    </source>
</evidence>
<dbReference type="InterPro" id="IPR003661">
    <property type="entry name" value="HisK_dim/P_dom"/>
</dbReference>
<gene>
    <name evidence="17" type="ORF">M5X12_14700</name>
</gene>
<evidence type="ECO:0000256" key="6">
    <source>
        <dbReference type="ARBA" id="ARBA00022679"/>
    </source>
</evidence>
<accession>A0ABT4GYS4</accession>
<dbReference type="InterPro" id="IPR050398">
    <property type="entry name" value="HssS/ArlS-like"/>
</dbReference>
<dbReference type="CDD" id="cd06225">
    <property type="entry name" value="HAMP"/>
    <property type="match status" value="1"/>
</dbReference>
<dbReference type="InterPro" id="IPR005467">
    <property type="entry name" value="His_kinase_dom"/>
</dbReference>
<dbReference type="PANTHER" id="PTHR45528">
    <property type="entry name" value="SENSOR HISTIDINE KINASE CPXA"/>
    <property type="match status" value="1"/>
</dbReference>
<keyword evidence="10" id="KW-0067">ATP-binding</keyword>
<keyword evidence="7 14" id="KW-0812">Transmembrane</keyword>
<dbReference type="SUPFAM" id="SSF47384">
    <property type="entry name" value="Homodimeric domain of signal transducing histidine kinase"/>
    <property type="match status" value="1"/>
</dbReference>
<dbReference type="Gene3D" id="1.10.287.130">
    <property type="match status" value="1"/>
</dbReference>